<dbReference type="HOGENOM" id="CLU_690537_0_0_5"/>
<feature type="domain" description="Mannosyl-glycoprotein endo-beta-N-acetylglucosamidase-like" evidence="2">
    <location>
        <begin position="167"/>
        <end position="305"/>
    </location>
</feature>
<dbReference type="PANTHER" id="PTHR40572">
    <property type="entry name" value="PROTEIN BAX"/>
    <property type="match status" value="1"/>
</dbReference>
<organism evidence="3 4">
    <name type="scientific">Rhodospirillum centenum (strain ATCC 51521 / SW)</name>
    <dbReference type="NCBI Taxonomy" id="414684"/>
    <lineage>
        <taxon>Bacteria</taxon>
        <taxon>Pseudomonadati</taxon>
        <taxon>Pseudomonadota</taxon>
        <taxon>Alphaproteobacteria</taxon>
        <taxon>Rhodospirillales</taxon>
        <taxon>Rhodospirillaceae</taxon>
        <taxon>Rhodospirillum</taxon>
    </lineage>
</organism>
<evidence type="ECO:0000313" key="3">
    <source>
        <dbReference type="EMBL" id="ACI99994.1"/>
    </source>
</evidence>
<dbReference type="KEGG" id="rce:RC1_2614"/>
<dbReference type="CAZy" id="GH73">
    <property type="family name" value="Glycoside Hydrolase Family 73"/>
</dbReference>
<proteinExistence type="predicted"/>
<reference evidence="3 4" key="1">
    <citation type="journal article" date="2010" name="BMC Genomics">
        <title>Metabolic flexibility revealed in the genome of the cyst-forming alpha-1 proteobacterium Rhodospirillum centenum.</title>
        <authorList>
            <person name="Lu Y.K."/>
            <person name="Marden J."/>
            <person name="Han M."/>
            <person name="Swingley W.D."/>
            <person name="Mastrian S.D."/>
            <person name="Chowdhury S.R."/>
            <person name="Hao J."/>
            <person name="Helmy T."/>
            <person name="Kim S."/>
            <person name="Kurdoglu A.A."/>
            <person name="Matthies H.J."/>
            <person name="Rollo D."/>
            <person name="Stothard P."/>
            <person name="Blankenship R.E."/>
            <person name="Bauer C.E."/>
            <person name="Touchman J.W."/>
        </authorList>
    </citation>
    <scope>NUCLEOTIDE SEQUENCE [LARGE SCALE GENOMIC DNA]</scope>
    <source>
        <strain evidence="4">ATCC 51521 / SW</strain>
    </source>
</reference>
<evidence type="ECO:0000313" key="4">
    <source>
        <dbReference type="Proteomes" id="UP000001591"/>
    </source>
</evidence>
<dbReference type="Pfam" id="PF01832">
    <property type="entry name" value="Glucosaminidase"/>
    <property type="match status" value="1"/>
</dbReference>
<sequence length="399" mass="42799">MSLGTFGNRAGAQPGDDRMLEVPTGVRITLPARPGGADTPDGKTALAAVGTDGSDAGTDGSTDGSEERVRLDARMLLDLFHANDYRIDAVRSGELPVPRLVLNDLPPALTEIADSSERKAVFVKTMLPLVLIANERIERDRARLQKLHAQREAGHEPAPQDRVWLEQIAAQYGLETDGGVDTRALLRRVDIVPPSLALAQAAEESGWGTSRFAQQGNALFGQLTWSEEHEGIVPRNRRAGESHRYRSFDDVQASVDAYIHNLNTHAAYLPFRTQRASLRRQGRPLDGYTLAAALERYSERGADYVRAIRAVMRSSRLRDFDNAVLNGAWTAPDAAEAAEAMVRNAVAGTAAGPMPAVQTVALPPRKPSATPVGTETASAEATSTQATRTEAAGAPAAGE</sequence>
<dbReference type="Proteomes" id="UP000001591">
    <property type="component" value="Chromosome"/>
</dbReference>
<dbReference type="EMBL" id="CP000613">
    <property type="protein sequence ID" value="ACI99994.1"/>
    <property type="molecule type" value="Genomic_DNA"/>
</dbReference>
<evidence type="ECO:0000259" key="2">
    <source>
        <dbReference type="SMART" id="SM00047"/>
    </source>
</evidence>
<feature type="region of interest" description="Disordered" evidence="1">
    <location>
        <begin position="1"/>
        <end position="67"/>
    </location>
</feature>
<dbReference type="InterPro" id="IPR053195">
    <property type="entry name" value="Bax-like"/>
</dbReference>
<feature type="compositionally biased region" description="Low complexity" evidence="1">
    <location>
        <begin position="374"/>
        <end position="399"/>
    </location>
</feature>
<gene>
    <name evidence="3" type="ordered locus">RC1_2614</name>
</gene>
<dbReference type="STRING" id="414684.RC1_2614"/>
<dbReference type="SMART" id="SM00047">
    <property type="entry name" value="LYZ2"/>
    <property type="match status" value="1"/>
</dbReference>
<feature type="region of interest" description="Disordered" evidence="1">
    <location>
        <begin position="360"/>
        <end position="399"/>
    </location>
</feature>
<dbReference type="PANTHER" id="PTHR40572:SF1">
    <property type="entry name" value="PROTEIN BAX"/>
    <property type="match status" value="1"/>
</dbReference>
<dbReference type="GO" id="GO:0004040">
    <property type="term" value="F:amidase activity"/>
    <property type="evidence" value="ECO:0007669"/>
    <property type="project" value="InterPro"/>
</dbReference>
<name>B6IUR3_RHOCS</name>
<dbReference type="eggNOG" id="COG2992">
    <property type="taxonomic scope" value="Bacteria"/>
</dbReference>
<dbReference type="Gene3D" id="1.10.530.10">
    <property type="match status" value="1"/>
</dbReference>
<protein>
    <recommendedName>
        <fullName evidence="2">Mannosyl-glycoprotein endo-beta-N-acetylglucosamidase-like domain-containing protein</fullName>
    </recommendedName>
</protein>
<evidence type="ECO:0000256" key="1">
    <source>
        <dbReference type="SAM" id="MobiDB-lite"/>
    </source>
</evidence>
<keyword evidence="4" id="KW-1185">Reference proteome</keyword>
<accession>B6IUR3</accession>
<dbReference type="AlphaFoldDB" id="B6IUR3"/>
<dbReference type="InterPro" id="IPR002901">
    <property type="entry name" value="MGlyc_endo_b_GlcNAc-like_dom"/>
</dbReference>
<feature type="compositionally biased region" description="Low complexity" evidence="1">
    <location>
        <begin position="47"/>
        <end position="63"/>
    </location>
</feature>